<evidence type="ECO:0008006" key="4">
    <source>
        <dbReference type="Google" id="ProtNLM"/>
    </source>
</evidence>
<name>A0A136KKC5_9BACT</name>
<feature type="transmembrane region" description="Helical" evidence="1">
    <location>
        <begin position="104"/>
        <end position="123"/>
    </location>
</feature>
<keyword evidence="1" id="KW-1133">Transmembrane helix</keyword>
<feature type="transmembrane region" description="Helical" evidence="1">
    <location>
        <begin position="228"/>
        <end position="251"/>
    </location>
</feature>
<protein>
    <recommendedName>
        <fullName evidence="4">Glycosyltransferase RgtA/B/C/D-like domain-containing protein</fullName>
    </recommendedName>
</protein>
<accession>A0A136KKC5</accession>
<organism evidence="2 3">
    <name type="scientific">candidate division WS6 bacterium OLB21</name>
    <dbReference type="NCBI Taxonomy" id="1617427"/>
    <lineage>
        <taxon>Bacteria</taxon>
        <taxon>Candidatus Dojkabacteria</taxon>
    </lineage>
</organism>
<evidence type="ECO:0000313" key="3">
    <source>
        <dbReference type="Proteomes" id="UP000070449"/>
    </source>
</evidence>
<sequence length="320" mass="36104">MQSNLIRSIKSSVFSSTAVLAVIFLGVLSFVFVKEWINSLPQFGGDWHYVFQEHIQEENRFPQLWEHSENLGSSQAGRIALGLLDLIQARIADATGADFAQTEVIIWFLPFVMSSFLGIFLLSKKLFKNNKAALIAGFVYTLNTYSIVLFAEAGHINILVAYGFVPLAINSFISLIGKPNFWNAFLFTLLQSVVFIFDIRIGFIGLIPLVILLFSKFFFIRKSLSTKLLLSLFFGGFLFIIINLFWLIPIITTPQEQILASGQADSVWVERLSYQELSHALTLSHPFFSQEGISYFSANPVSPFAIILSVFYNLWCYQGS</sequence>
<dbReference type="Proteomes" id="UP000070449">
    <property type="component" value="Unassembled WGS sequence"/>
</dbReference>
<feature type="transmembrane region" description="Helical" evidence="1">
    <location>
        <begin position="203"/>
        <end position="221"/>
    </location>
</feature>
<feature type="transmembrane region" description="Helical" evidence="1">
    <location>
        <begin position="156"/>
        <end position="173"/>
    </location>
</feature>
<feature type="transmembrane region" description="Helical" evidence="1">
    <location>
        <begin position="132"/>
        <end position="150"/>
    </location>
</feature>
<comment type="caution">
    <text evidence="2">The sequence shown here is derived from an EMBL/GenBank/DDBJ whole genome shotgun (WGS) entry which is preliminary data.</text>
</comment>
<dbReference type="STRING" id="1617427.UZ20_WS6002000301"/>
<evidence type="ECO:0000313" key="2">
    <source>
        <dbReference type="EMBL" id="KXK09733.1"/>
    </source>
</evidence>
<keyword evidence="1" id="KW-0472">Membrane</keyword>
<feature type="transmembrane region" description="Helical" evidence="1">
    <location>
        <begin position="293"/>
        <end position="315"/>
    </location>
</feature>
<evidence type="ECO:0000256" key="1">
    <source>
        <dbReference type="SAM" id="Phobius"/>
    </source>
</evidence>
<dbReference type="EMBL" id="JYPD01000012">
    <property type="protein sequence ID" value="KXK09733.1"/>
    <property type="molecule type" value="Genomic_DNA"/>
</dbReference>
<gene>
    <name evidence="2" type="ORF">UZ20_WS6002000301</name>
</gene>
<keyword evidence="1" id="KW-0812">Transmembrane</keyword>
<proteinExistence type="predicted"/>
<dbReference type="AlphaFoldDB" id="A0A136KKC5"/>
<feature type="transmembrane region" description="Helical" evidence="1">
    <location>
        <begin position="12"/>
        <end position="33"/>
    </location>
</feature>
<reference evidence="2 3" key="1">
    <citation type="submission" date="2015-02" db="EMBL/GenBank/DDBJ databases">
        <title>Improved understanding of the partial-nitritation anammox process through 23 genomes representing the majority of the microbial community.</title>
        <authorList>
            <person name="Speth D.R."/>
            <person name="In T Zandt M."/>
            <person name="Guerrero Cruz S."/>
            <person name="Jetten M.S."/>
            <person name="Dutilh B.E."/>
        </authorList>
    </citation>
    <scope>NUCLEOTIDE SEQUENCE [LARGE SCALE GENOMIC DNA]</scope>
    <source>
        <strain evidence="2">OLB21</strain>
    </source>
</reference>